<dbReference type="Pfam" id="PF03808">
    <property type="entry name" value="Glyco_tran_WecG"/>
    <property type="match status" value="1"/>
</dbReference>
<reference evidence="4" key="1">
    <citation type="journal article" date="2019" name="Int. J. Syst. Evol. Microbiol.">
        <title>The Global Catalogue of Microorganisms (GCM) 10K type strain sequencing project: providing services to taxonomists for standard genome sequencing and annotation.</title>
        <authorList>
            <consortium name="The Broad Institute Genomics Platform"/>
            <consortium name="The Broad Institute Genome Sequencing Center for Infectious Disease"/>
            <person name="Wu L."/>
            <person name="Ma J."/>
        </authorList>
    </citation>
    <scope>NUCLEOTIDE SEQUENCE [LARGE SCALE GENOMIC DNA]</scope>
    <source>
        <strain evidence="4">JCM 12165</strain>
    </source>
</reference>
<dbReference type="Proteomes" id="UP001597145">
    <property type="component" value="Unassembled WGS sequence"/>
</dbReference>
<evidence type="ECO:0000313" key="4">
    <source>
        <dbReference type="Proteomes" id="UP001597145"/>
    </source>
</evidence>
<dbReference type="RefSeq" id="WP_343980378.1">
    <property type="nucleotide sequence ID" value="NZ_BAAAJG010000012.1"/>
</dbReference>
<evidence type="ECO:0000256" key="1">
    <source>
        <dbReference type="ARBA" id="ARBA00022676"/>
    </source>
</evidence>
<accession>A0ABW4FN00</accession>
<evidence type="ECO:0000313" key="3">
    <source>
        <dbReference type="EMBL" id="MFD1532008.1"/>
    </source>
</evidence>
<dbReference type="CDD" id="cd06533">
    <property type="entry name" value="Glyco_transf_WecG_TagA"/>
    <property type="match status" value="1"/>
</dbReference>
<protein>
    <submittedName>
        <fullName evidence="3">WecB/TagA/CpsF family glycosyltransferase</fullName>
    </submittedName>
</protein>
<dbReference type="NCBIfam" id="TIGR00696">
    <property type="entry name" value="wecG_tagA_cpsF"/>
    <property type="match status" value="1"/>
</dbReference>
<gene>
    <name evidence="3" type="ORF">ACFSCY_21485</name>
</gene>
<evidence type="ECO:0000256" key="2">
    <source>
        <dbReference type="ARBA" id="ARBA00022679"/>
    </source>
</evidence>
<organism evidence="3 4">
    <name type="scientific">Pseudonocardia aurantiaca</name>
    <dbReference type="NCBI Taxonomy" id="75290"/>
    <lineage>
        <taxon>Bacteria</taxon>
        <taxon>Bacillati</taxon>
        <taxon>Actinomycetota</taxon>
        <taxon>Actinomycetes</taxon>
        <taxon>Pseudonocardiales</taxon>
        <taxon>Pseudonocardiaceae</taxon>
        <taxon>Pseudonocardia</taxon>
    </lineage>
</organism>
<comment type="caution">
    <text evidence="3">The sequence shown here is derived from an EMBL/GenBank/DDBJ whole genome shotgun (WGS) entry which is preliminary data.</text>
</comment>
<sequence>MSERGVPPASGVDTWAPVPTVEVAGIKVADASVEQILADVRRAVLAEDRSPQVYFALHVGGLKLASVGAYVQAMNSARMTYADGMSVVLLAKLGGARQIERAGTTDIGVPIIEAAQQALGRPLRVALIGGPPGLAESAGEALRERTGCEVCLTAEGYSADFGPVLAEIRDLAPDLLVVGMGMPTEAHWVVENLPEITASLVVTCGGWMGFLVGQERRAPVALQRAGLEWTYRLAQDPRRLVRRYLGGAFVWLRLAVALRTAVIRGVPSFWTIRS</sequence>
<dbReference type="EMBL" id="JBHUCP010000017">
    <property type="protein sequence ID" value="MFD1532008.1"/>
    <property type="molecule type" value="Genomic_DNA"/>
</dbReference>
<dbReference type="PANTHER" id="PTHR34136">
    <property type="match status" value="1"/>
</dbReference>
<keyword evidence="2" id="KW-0808">Transferase</keyword>
<keyword evidence="4" id="KW-1185">Reference proteome</keyword>
<dbReference type="PANTHER" id="PTHR34136:SF1">
    <property type="entry name" value="UDP-N-ACETYL-D-MANNOSAMINURONIC ACID TRANSFERASE"/>
    <property type="match status" value="1"/>
</dbReference>
<proteinExistence type="predicted"/>
<name>A0ABW4FN00_9PSEU</name>
<keyword evidence="1" id="KW-0328">Glycosyltransferase</keyword>
<dbReference type="InterPro" id="IPR004629">
    <property type="entry name" value="WecG_TagA_CpsF"/>
</dbReference>